<protein>
    <submittedName>
        <fullName evidence="2">Uncharacterized protein</fullName>
    </submittedName>
</protein>
<accession>A0A2K0TM29</accession>
<dbReference type="AlphaFoldDB" id="A0A2K0TM29"/>
<sequence length="95" mass="10209">MICWHSVASGLMKLFWSASDQLMGEASSPGLEAGRSGDHESEARSGGVWPESLDREMADWDRASLERTAVDEGAEAGDDASFTDELAPTQMTRCG</sequence>
<feature type="region of interest" description="Disordered" evidence="1">
    <location>
        <begin position="68"/>
        <end position="95"/>
    </location>
</feature>
<dbReference type="EMBL" id="MTYH01000015">
    <property type="protein sequence ID" value="PNP46587.1"/>
    <property type="molecule type" value="Genomic_DNA"/>
</dbReference>
<organism evidence="2 3">
    <name type="scientific">Trichoderma gamsii</name>
    <dbReference type="NCBI Taxonomy" id="398673"/>
    <lineage>
        <taxon>Eukaryota</taxon>
        <taxon>Fungi</taxon>
        <taxon>Dikarya</taxon>
        <taxon>Ascomycota</taxon>
        <taxon>Pezizomycotina</taxon>
        <taxon>Sordariomycetes</taxon>
        <taxon>Hypocreomycetidae</taxon>
        <taxon>Hypocreales</taxon>
        <taxon>Hypocreaceae</taxon>
        <taxon>Trichoderma</taxon>
    </lineage>
</organism>
<feature type="compositionally biased region" description="Acidic residues" evidence="1">
    <location>
        <begin position="72"/>
        <end position="82"/>
    </location>
</feature>
<evidence type="ECO:0000256" key="1">
    <source>
        <dbReference type="SAM" id="MobiDB-lite"/>
    </source>
</evidence>
<reference evidence="2 3" key="1">
    <citation type="submission" date="2017-02" db="EMBL/GenBank/DDBJ databases">
        <title>Genomes of Trichoderma spp. with biocontrol activity.</title>
        <authorList>
            <person name="Gardiner D."/>
            <person name="Kazan K."/>
            <person name="Vos C."/>
            <person name="Harvey P."/>
        </authorList>
    </citation>
    <scope>NUCLEOTIDE SEQUENCE [LARGE SCALE GENOMIC DNA]</scope>
    <source>
        <strain evidence="2 3">A5MH</strain>
    </source>
</reference>
<name>A0A2K0TM29_9HYPO</name>
<gene>
    <name evidence="2" type="ORF">TGAMA5MH_02045</name>
</gene>
<comment type="caution">
    <text evidence="2">The sequence shown here is derived from an EMBL/GenBank/DDBJ whole genome shotgun (WGS) entry which is preliminary data.</text>
</comment>
<evidence type="ECO:0000313" key="2">
    <source>
        <dbReference type="EMBL" id="PNP46587.1"/>
    </source>
</evidence>
<feature type="region of interest" description="Disordered" evidence="1">
    <location>
        <begin position="24"/>
        <end position="53"/>
    </location>
</feature>
<evidence type="ECO:0000313" key="3">
    <source>
        <dbReference type="Proteomes" id="UP000236546"/>
    </source>
</evidence>
<proteinExistence type="predicted"/>
<dbReference type="Proteomes" id="UP000236546">
    <property type="component" value="Unassembled WGS sequence"/>
</dbReference>